<dbReference type="PANTHER" id="PTHR46762">
    <property type="entry name" value="NUCLEOREDOXIN-LIKE PROTEIN 2"/>
    <property type="match status" value="1"/>
</dbReference>
<protein>
    <recommendedName>
        <fullName evidence="1">Thioredoxin-like fold domain-containing protein</fullName>
    </recommendedName>
</protein>
<feature type="domain" description="Thioredoxin-like fold" evidence="1">
    <location>
        <begin position="26"/>
        <end position="121"/>
    </location>
</feature>
<dbReference type="GeneID" id="78773864"/>
<reference evidence="2 3" key="1">
    <citation type="submission" date="2019-12" db="EMBL/GenBank/DDBJ databases">
        <title>Chromosome-level assembly of the Caenorhabditis remanei genome.</title>
        <authorList>
            <person name="Teterina A.A."/>
            <person name="Willis J.H."/>
            <person name="Phillips P.C."/>
        </authorList>
    </citation>
    <scope>NUCLEOTIDE SEQUENCE [LARGE SCALE GENOMIC DNA]</scope>
    <source>
        <strain evidence="2 3">PX506</strain>
        <tissue evidence="2">Whole organism</tissue>
    </source>
</reference>
<dbReference type="InterPro" id="IPR012336">
    <property type="entry name" value="Thioredoxin-like_fold"/>
</dbReference>
<evidence type="ECO:0000313" key="2">
    <source>
        <dbReference type="EMBL" id="KAF1764387.1"/>
    </source>
</evidence>
<dbReference type="AlphaFoldDB" id="A0A6A5HB59"/>
<dbReference type="Gene3D" id="3.40.30.10">
    <property type="entry name" value="Glutaredoxin"/>
    <property type="match status" value="1"/>
</dbReference>
<dbReference type="InterPro" id="IPR029519">
    <property type="entry name" value="RdCVF2"/>
</dbReference>
<dbReference type="CTD" id="78773864"/>
<dbReference type="RefSeq" id="XP_053588806.1">
    <property type="nucleotide sequence ID" value="XM_053724612.1"/>
</dbReference>
<proteinExistence type="predicted"/>
<dbReference type="EMBL" id="WUAV01000002">
    <property type="protein sequence ID" value="KAF1764387.1"/>
    <property type="molecule type" value="Genomic_DNA"/>
</dbReference>
<comment type="caution">
    <text evidence="2">The sequence shown here is derived from an EMBL/GenBank/DDBJ whole genome shotgun (WGS) entry which is preliminary data.</text>
</comment>
<name>A0A6A5HB59_CAERE</name>
<organism evidence="2 3">
    <name type="scientific">Caenorhabditis remanei</name>
    <name type="common">Caenorhabditis vulgaris</name>
    <dbReference type="NCBI Taxonomy" id="31234"/>
    <lineage>
        <taxon>Eukaryota</taxon>
        <taxon>Metazoa</taxon>
        <taxon>Ecdysozoa</taxon>
        <taxon>Nematoda</taxon>
        <taxon>Chromadorea</taxon>
        <taxon>Rhabditida</taxon>
        <taxon>Rhabditina</taxon>
        <taxon>Rhabditomorpha</taxon>
        <taxon>Rhabditoidea</taxon>
        <taxon>Rhabditidae</taxon>
        <taxon>Peloderinae</taxon>
        <taxon>Caenorhabditis</taxon>
    </lineage>
</organism>
<dbReference type="GO" id="GO:0007600">
    <property type="term" value="P:sensory perception"/>
    <property type="evidence" value="ECO:0007669"/>
    <property type="project" value="InterPro"/>
</dbReference>
<evidence type="ECO:0000313" key="3">
    <source>
        <dbReference type="Proteomes" id="UP000483820"/>
    </source>
</evidence>
<accession>A0A6A5HB59</accession>
<dbReference type="Pfam" id="PF13905">
    <property type="entry name" value="Thioredoxin_8"/>
    <property type="match status" value="1"/>
</dbReference>
<dbReference type="Proteomes" id="UP000483820">
    <property type="component" value="Chromosome II"/>
</dbReference>
<dbReference type="PANTHER" id="PTHR46762:SF1">
    <property type="entry name" value="NUCLEOREDOXIN-LIKE PROTEIN 2"/>
    <property type="match status" value="1"/>
</dbReference>
<sequence length="229" mass="26736">MSELFKGHSLNLEEDYDVDGGAFLKDKMVALVFTSINPRSKRCTSFNTLLQNLYNAIKSKHDDFELVFIVNNLLTVHERHFPFKFPWVLAPFGEKEYQSFAKNYLVKNNNIPCLFIIKPNGDPVLRMKQEEVLQKIDKPDALWQKWADAYNDLKPKPINYQNYSQKPSWVRPFKEKNLKTFKISEIHIIIQVEYTIQNTEVNITKYGDASFLGNLESLTMDASQWVFTA</sequence>
<gene>
    <name evidence="2" type="ORF">GCK72_004334</name>
</gene>
<evidence type="ECO:0000259" key="1">
    <source>
        <dbReference type="Pfam" id="PF13905"/>
    </source>
</evidence>
<dbReference type="KEGG" id="crq:GCK72_004334"/>
<dbReference type="GO" id="GO:0045494">
    <property type="term" value="P:photoreceptor cell maintenance"/>
    <property type="evidence" value="ECO:0007669"/>
    <property type="project" value="InterPro"/>
</dbReference>